<keyword evidence="1" id="KW-0969">Cilium</keyword>
<dbReference type="Proteomes" id="UP001629235">
    <property type="component" value="Unassembled WGS sequence"/>
</dbReference>
<comment type="caution">
    <text evidence="1">The sequence shown here is derived from an EMBL/GenBank/DDBJ whole genome shotgun (WGS) entry which is preliminary data.</text>
</comment>
<protein>
    <submittedName>
        <fullName evidence="1">Flagellar motor switch protein FliG</fullName>
    </submittedName>
</protein>
<feature type="non-terminal residue" evidence="1">
    <location>
        <position position="84"/>
    </location>
</feature>
<evidence type="ECO:0000313" key="2">
    <source>
        <dbReference type="Proteomes" id="UP001629235"/>
    </source>
</evidence>
<reference evidence="1 2" key="1">
    <citation type="journal article" date="2024" name="Chem. Sci.">
        <title>Discovery of megapolipeptins by genome mining of a Burkholderiales bacteria collection.</title>
        <authorList>
            <person name="Paulo B.S."/>
            <person name="Recchia M.J.J."/>
            <person name="Lee S."/>
            <person name="Fergusson C.H."/>
            <person name="Romanowski S.B."/>
            <person name="Hernandez A."/>
            <person name="Krull N."/>
            <person name="Liu D.Y."/>
            <person name="Cavanagh H."/>
            <person name="Bos A."/>
            <person name="Gray C.A."/>
            <person name="Murphy B.T."/>
            <person name="Linington R.G."/>
            <person name="Eustaquio A.S."/>
        </authorList>
    </citation>
    <scope>NUCLEOTIDE SEQUENCE [LARGE SCALE GENOMIC DNA]</scope>
    <source>
        <strain evidence="1 2">RL18-126-BIB-B</strain>
    </source>
</reference>
<keyword evidence="2" id="KW-1185">Reference proteome</keyword>
<proteinExistence type="predicted"/>
<name>A0ACC7NR05_9BURK</name>
<keyword evidence="1" id="KW-0282">Flagellum</keyword>
<gene>
    <name evidence="1" type="primary">fliG</name>
    <name evidence="1" type="ORF">PQR01_40135</name>
</gene>
<accession>A0ACC7NR05</accession>
<sequence>MNAEGINKAALLLMSLGEDEAAEAFRFLGPREEQKITIAMAALKDVTDSAVDAVLQDFIKEAETHTTLSPSKVSFLSILLSVIG</sequence>
<keyword evidence="1" id="KW-0966">Cell projection</keyword>
<organism evidence="1 2">
    <name type="scientific">Paraburkholderia rhynchosiae</name>
    <dbReference type="NCBI Taxonomy" id="487049"/>
    <lineage>
        <taxon>Bacteria</taxon>
        <taxon>Pseudomonadati</taxon>
        <taxon>Pseudomonadota</taxon>
        <taxon>Betaproteobacteria</taxon>
        <taxon>Burkholderiales</taxon>
        <taxon>Burkholderiaceae</taxon>
        <taxon>Paraburkholderia</taxon>
    </lineage>
</organism>
<dbReference type="EMBL" id="JAQQDW010000220">
    <property type="protein sequence ID" value="MFM0109404.1"/>
    <property type="molecule type" value="Genomic_DNA"/>
</dbReference>
<evidence type="ECO:0000313" key="1">
    <source>
        <dbReference type="EMBL" id="MFM0109404.1"/>
    </source>
</evidence>